<dbReference type="EMBL" id="JAODUO010002629">
    <property type="protein sequence ID" value="KAK2151307.1"/>
    <property type="molecule type" value="Genomic_DNA"/>
</dbReference>
<name>A0AAD9JEN7_RIDPI</name>
<dbReference type="GO" id="GO:0004930">
    <property type="term" value="F:G protein-coupled receptor activity"/>
    <property type="evidence" value="ECO:0007669"/>
    <property type="project" value="UniProtKB-KW"/>
</dbReference>
<evidence type="ECO:0000256" key="1">
    <source>
        <dbReference type="ARBA" id="ARBA00004651"/>
    </source>
</evidence>
<evidence type="ECO:0000313" key="12">
    <source>
        <dbReference type="EMBL" id="KAK2151307.1"/>
    </source>
</evidence>
<dbReference type="InterPro" id="IPR000276">
    <property type="entry name" value="GPCR_Rhodpsn"/>
</dbReference>
<dbReference type="PANTHER" id="PTHR24228:SF59">
    <property type="entry name" value="NEUROPEPTIDE RECEPTOR 15"/>
    <property type="match status" value="1"/>
</dbReference>
<comment type="caution">
    <text evidence="12">The sequence shown here is derived from an EMBL/GenBank/DDBJ whole genome shotgun (WGS) entry which is preliminary data.</text>
</comment>
<evidence type="ECO:0000313" key="13">
    <source>
        <dbReference type="Proteomes" id="UP001209878"/>
    </source>
</evidence>
<evidence type="ECO:0000313" key="11">
    <source>
        <dbReference type="EMBL" id="KAK2147091.1"/>
    </source>
</evidence>
<evidence type="ECO:0000256" key="6">
    <source>
        <dbReference type="ARBA" id="ARBA00023136"/>
    </source>
</evidence>
<evidence type="ECO:0000256" key="4">
    <source>
        <dbReference type="ARBA" id="ARBA00022989"/>
    </source>
</evidence>
<dbReference type="GO" id="GO:0005886">
    <property type="term" value="C:plasma membrane"/>
    <property type="evidence" value="ECO:0007669"/>
    <property type="project" value="UniProtKB-SubCell"/>
</dbReference>
<keyword evidence="2" id="KW-1003">Cell membrane</keyword>
<evidence type="ECO:0000259" key="10">
    <source>
        <dbReference type="PROSITE" id="PS50262"/>
    </source>
</evidence>
<dbReference type="EMBL" id="JAODUO010003513">
    <property type="protein sequence ID" value="KAK2147091.1"/>
    <property type="molecule type" value="Genomic_DNA"/>
</dbReference>
<gene>
    <name evidence="12" type="ORF">NP493_2647g00022</name>
    <name evidence="11" type="ORF">NP493_3524g00008</name>
</gene>
<proteinExistence type="predicted"/>
<organism evidence="12 13">
    <name type="scientific">Ridgeia piscesae</name>
    <name type="common">Tubeworm</name>
    <dbReference type="NCBI Taxonomy" id="27915"/>
    <lineage>
        <taxon>Eukaryota</taxon>
        <taxon>Metazoa</taxon>
        <taxon>Spiralia</taxon>
        <taxon>Lophotrochozoa</taxon>
        <taxon>Annelida</taxon>
        <taxon>Polychaeta</taxon>
        <taxon>Sedentaria</taxon>
        <taxon>Canalipalpata</taxon>
        <taxon>Sabellida</taxon>
        <taxon>Siboglinidae</taxon>
        <taxon>Ridgeia</taxon>
    </lineage>
</organism>
<feature type="transmembrane region" description="Helical" evidence="9">
    <location>
        <begin position="145"/>
        <end position="165"/>
    </location>
</feature>
<evidence type="ECO:0000256" key="9">
    <source>
        <dbReference type="SAM" id="Phobius"/>
    </source>
</evidence>
<feature type="transmembrane region" description="Helical" evidence="9">
    <location>
        <begin position="236"/>
        <end position="258"/>
    </location>
</feature>
<evidence type="ECO:0000256" key="8">
    <source>
        <dbReference type="ARBA" id="ARBA00023224"/>
    </source>
</evidence>
<keyword evidence="5" id="KW-0297">G-protein coupled receptor</keyword>
<keyword evidence="7" id="KW-0675">Receptor</keyword>
<comment type="subcellular location">
    <subcellularLocation>
        <location evidence="1">Cell membrane</location>
        <topology evidence="1">Multi-pass membrane protein</topology>
    </subcellularLocation>
</comment>
<keyword evidence="3 9" id="KW-0812">Transmembrane</keyword>
<keyword evidence="6 9" id="KW-0472">Membrane</keyword>
<dbReference type="Gene3D" id="1.20.1070.10">
    <property type="entry name" value="Rhodopsin 7-helix transmembrane proteins"/>
    <property type="match status" value="1"/>
</dbReference>
<feature type="transmembrane region" description="Helical" evidence="9">
    <location>
        <begin position="106"/>
        <end position="124"/>
    </location>
</feature>
<dbReference type="CDD" id="cd00637">
    <property type="entry name" value="7tm_classA_rhodopsin-like"/>
    <property type="match status" value="1"/>
</dbReference>
<feature type="domain" description="G-protein coupled receptors family 1 profile" evidence="10">
    <location>
        <begin position="44"/>
        <end position="263"/>
    </location>
</feature>
<keyword evidence="13" id="KW-1185">Reference proteome</keyword>
<evidence type="ECO:0000256" key="5">
    <source>
        <dbReference type="ARBA" id="ARBA00023040"/>
    </source>
</evidence>
<feature type="transmembrane region" description="Helical" evidence="9">
    <location>
        <begin position="65"/>
        <end position="86"/>
    </location>
</feature>
<evidence type="ECO:0000256" key="3">
    <source>
        <dbReference type="ARBA" id="ARBA00022692"/>
    </source>
</evidence>
<evidence type="ECO:0000256" key="7">
    <source>
        <dbReference type="ARBA" id="ARBA00023170"/>
    </source>
</evidence>
<dbReference type="PRINTS" id="PR00237">
    <property type="entry name" value="GPCRRHODOPSN"/>
</dbReference>
<reference evidence="12" key="1">
    <citation type="journal article" date="2023" name="Mol. Biol. Evol.">
        <title>Third-Generation Sequencing Reveals the Adaptive Role of the Epigenome in Three Deep-Sea Polychaetes.</title>
        <authorList>
            <person name="Perez M."/>
            <person name="Aroh O."/>
            <person name="Sun Y."/>
            <person name="Lan Y."/>
            <person name="Juniper S.K."/>
            <person name="Young C.R."/>
            <person name="Angers B."/>
            <person name="Qian P.Y."/>
        </authorList>
    </citation>
    <scope>NUCLEOTIDE SEQUENCE</scope>
    <source>
        <strain evidence="12">R07B-5</strain>
    </source>
</reference>
<accession>A0AAD9JEN7</accession>
<feature type="transmembrane region" description="Helical" evidence="9">
    <location>
        <begin position="31"/>
        <end position="53"/>
    </location>
</feature>
<dbReference type="AlphaFoldDB" id="A0AAD9JEN7"/>
<dbReference type="PANTHER" id="PTHR24228">
    <property type="entry name" value="B2 BRADYKININ RECEPTOR/ANGIOTENSIN II RECEPTOR"/>
    <property type="match status" value="1"/>
</dbReference>
<evidence type="ECO:0000256" key="2">
    <source>
        <dbReference type="ARBA" id="ARBA00022475"/>
    </source>
</evidence>
<dbReference type="SUPFAM" id="SSF81321">
    <property type="entry name" value="Family A G protein-coupled receptor-like"/>
    <property type="match status" value="1"/>
</dbReference>
<dbReference type="InterPro" id="IPR017452">
    <property type="entry name" value="GPCR_Rhodpsn_7TM"/>
</dbReference>
<keyword evidence="8" id="KW-0807">Transducer</keyword>
<dbReference type="Pfam" id="PF00001">
    <property type="entry name" value="7tm_1"/>
    <property type="match status" value="1"/>
</dbReference>
<protein>
    <recommendedName>
        <fullName evidence="10">G-protein coupled receptors family 1 profile domain-containing protein</fullName>
    </recommendedName>
</protein>
<dbReference type="PROSITE" id="PS50262">
    <property type="entry name" value="G_PROTEIN_RECEP_F1_2"/>
    <property type="match status" value="1"/>
</dbReference>
<sequence>MRHNATMSGMSDYASGHVMATVGTAELAAEATLLVCSMLLAVAANSLMVAVLYRRRRGMSPSYVLLLNMAVAGLVFAMCVMPLHAYTVFSGADWSGYWVCIMDGHVVAVCTLATLITHVFIAVTRCVTVTAPGGACMTMVAHGRGLGAVVASWVLAVILDITGTASDVIHPGYSAIYRTCTPIDMLDMDGVLVSLLAVVGIPFGVMCYCYVKLVLTIRRQVNMATLKGSSSESRRLQRFVAVTRTLIVLSVLFVAGWLPMLIVCSSDRDHSRFRMTWHRLAHDGAEVTSCLYPFFCLLRVAELRATARKLFGWPRQTKVTPTETPPGCTVRLPVLSANTEAVPLPRLLLLVVPNLHVDSRRASSPTDLSVP</sequence>
<dbReference type="Proteomes" id="UP001209878">
    <property type="component" value="Unassembled WGS sequence"/>
</dbReference>
<keyword evidence="4 9" id="KW-1133">Transmembrane helix</keyword>
<feature type="transmembrane region" description="Helical" evidence="9">
    <location>
        <begin position="191"/>
        <end position="215"/>
    </location>
</feature>